<keyword evidence="7" id="KW-1185">Reference proteome</keyword>
<protein>
    <recommendedName>
        <fullName evidence="8">Protein BPS1, chloroplastic</fullName>
    </recommendedName>
</protein>
<comment type="similarity">
    <text evidence="5">Belongs to the ROH1 family.</text>
</comment>
<evidence type="ECO:0000256" key="2">
    <source>
        <dbReference type="ARBA" id="ARBA00022692"/>
    </source>
</evidence>
<keyword evidence="3" id="KW-1133">Transmembrane helix</keyword>
<evidence type="ECO:0000256" key="4">
    <source>
        <dbReference type="ARBA" id="ARBA00023136"/>
    </source>
</evidence>
<proteinExistence type="inferred from homology"/>
<comment type="subcellular location">
    <subcellularLocation>
        <location evidence="1">Membrane</location>
        <topology evidence="1">Single-pass membrane protein</topology>
    </subcellularLocation>
</comment>
<dbReference type="STRING" id="106549.A0A540NPN1"/>
<keyword evidence="4" id="KW-0472">Membrane</keyword>
<comment type="caution">
    <text evidence="6">The sequence shown here is derived from an EMBL/GenBank/DDBJ whole genome shotgun (WGS) entry which is preliminary data.</text>
</comment>
<dbReference type="AlphaFoldDB" id="A0A540NPN1"/>
<dbReference type="Pfam" id="PF05633">
    <property type="entry name" value="ROH1-like"/>
    <property type="match status" value="1"/>
</dbReference>
<evidence type="ECO:0000256" key="3">
    <source>
        <dbReference type="ARBA" id="ARBA00022989"/>
    </source>
</evidence>
<dbReference type="PANTHER" id="PTHR31509">
    <property type="entry name" value="BPS1-LIKE PROTEIN"/>
    <property type="match status" value="1"/>
</dbReference>
<sequence length="322" mass="35128">MVLLVQKFNQIYSKLDNHLHHHHHHNHHQPSEPALSASLDAFQTHVSNSLKKLLPLSSSKSAGSEIPSFPWILQCFELLPVVQSAFAKLVVEVDFPMSRWEAASADEYLKYSLSLLELCNSVSSSLSNLGKARVSLAHGLSLVEKSSPSSALEHLKAVQFQPKGLSNGIRFQGNEEVGRGSCLISKETVIHQALEVMQGMVFWLGGILMSGLAGNPEPYLEVRNSGGRFVDSLLLGLNSGVSEIMERNCGLKEVKELNDAVTGLAAAIGIGKNSGAEAEELRRKLEVFEKFVDGLGKEVDSVFDKVLAGRNQLLNALPQQKK</sequence>
<dbReference type="EMBL" id="VIEB01000014">
    <property type="protein sequence ID" value="TQE12997.1"/>
    <property type="molecule type" value="Genomic_DNA"/>
</dbReference>
<name>A0A540NPN1_MALBA</name>
<evidence type="ECO:0000313" key="7">
    <source>
        <dbReference type="Proteomes" id="UP000315295"/>
    </source>
</evidence>
<accession>A0A540NPN1</accession>
<evidence type="ECO:0000256" key="5">
    <source>
        <dbReference type="ARBA" id="ARBA00035114"/>
    </source>
</evidence>
<dbReference type="InterPro" id="IPR008511">
    <property type="entry name" value="ROH1-like"/>
</dbReference>
<evidence type="ECO:0008006" key="8">
    <source>
        <dbReference type="Google" id="ProtNLM"/>
    </source>
</evidence>
<reference evidence="6 7" key="1">
    <citation type="journal article" date="2019" name="G3 (Bethesda)">
        <title>Sequencing of a Wild Apple (Malus baccata) Genome Unravels the Differences Between Cultivated and Wild Apple Species Regarding Disease Resistance and Cold Tolerance.</title>
        <authorList>
            <person name="Chen X."/>
        </authorList>
    </citation>
    <scope>NUCLEOTIDE SEQUENCE [LARGE SCALE GENOMIC DNA]</scope>
    <source>
        <strain evidence="7">cv. Shandingzi</strain>
        <tissue evidence="6">Leaves</tissue>
    </source>
</reference>
<evidence type="ECO:0000313" key="6">
    <source>
        <dbReference type="EMBL" id="TQE12997.1"/>
    </source>
</evidence>
<dbReference type="Proteomes" id="UP000315295">
    <property type="component" value="Unassembled WGS sequence"/>
</dbReference>
<keyword evidence="2" id="KW-0812">Transmembrane</keyword>
<organism evidence="6 7">
    <name type="scientific">Malus baccata</name>
    <name type="common">Siberian crab apple</name>
    <name type="synonym">Pyrus baccata</name>
    <dbReference type="NCBI Taxonomy" id="106549"/>
    <lineage>
        <taxon>Eukaryota</taxon>
        <taxon>Viridiplantae</taxon>
        <taxon>Streptophyta</taxon>
        <taxon>Embryophyta</taxon>
        <taxon>Tracheophyta</taxon>
        <taxon>Spermatophyta</taxon>
        <taxon>Magnoliopsida</taxon>
        <taxon>eudicotyledons</taxon>
        <taxon>Gunneridae</taxon>
        <taxon>Pentapetalae</taxon>
        <taxon>rosids</taxon>
        <taxon>fabids</taxon>
        <taxon>Rosales</taxon>
        <taxon>Rosaceae</taxon>
        <taxon>Amygdaloideae</taxon>
        <taxon>Maleae</taxon>
        <taxon>Malus</taxon>
    </lineage>
</organism>
<dbReference type="GO" id="GO:0016020">
    <property type="term" value="C:membrane"/>
    <property type="evidence" value="ECO:0007669"/>
    <property type="project" value="UniProtKB-SubCell"/>
</dbReference>
<evidence type="ECO:0000256" key="1">
    <source>
        <dbReference type="ARBA" id="ARBA00004167"/>
    </source>
</evidence>
<gene>
    <name evidence="6" type="ORF">C1H46_001372</name>
</gene>